<accession>A0AAW1NPH5</accession>
<feature type="compositionally biased region" description="Basic and acidic residues" evidence="1">
    <location>
        <begin position="16"/>
        <end position="29"/>
    </location>
</feature>
<sequence>MSRKNNQTTRKNAHKFALEREKTNQLKREAKAKKTAHKLAAAGNVKKTTNKNKSKGIRLKKGVTVKGIKITDADSKKRAKALLKAQQAMEAMDVNEWEEA</sequence>
<keyword evidence="3" id="KW-1185">Reference proteome</keyword>
<protein>
    <submittedName>
        <fullName evidence="2">Uncharacterized protein</fullName>
    </submittedName>
</protein>
<reference evidence="2 3" key="1">
    <citation type="journal article" date="2024" name="Nat. Commun.">
        <title>Phylogenomics reveals the evolutionary origins of lichenization in chlorophyte algae.</title>
        <authorList>
            <person name="Puginier C."/>
            <person name="Libourel C."/>
            <person name="Otte J."/>
            <person name="Skaloud P."/>
            <person name="Haon M."/>
            <person name="Grisel S."/>
            <person name="Petersen M."/>
            <person name="Berrin J.G."/>
            <person name="Delaux P.M."/>
            <person name="Dal Grande F."/>
            <person name="Keller J."/>
        </authorList>
    </citation>
    <scope>NUCLEOTIDE SEQUENCE [LARGE SCALE GENOMIC DNA]</scope>
    <source>
        <strain evidence="2 3">SAG 2036</strain>
    </source>
</reference>
<organism evidence="2 3">
    <name type="scientific">Symbiochloris irregularis</name>
    <dbReference type="NCBI Taxonomy" id="706552"/>
    <lineage>
        <taxon>Eukaryota</taxon>
        <taxon>Viridiplantae</taxon>
        <taxon>Chlorophyta</taxon>
        <taxon>core chlorophytes</taxon>
        <taxon>Trebouxiophyceae</taxon>
        <taxon>Trebouxiales</taxon>
        <taxon>Trebouxiaceae</taxon>
        <taxon>Symbiochloris</taxon>
    </lineage>
</organism>
<feature type="region of interest" description="Disordered" evidence="1">
    <location>
        <begin position="1"/>
        <end position="29"/>
    </location>
</feature>
<feature type="compositionally biased region" description="Polar residues" evidence="1">
    <location>
        <begin position="1"/>
        <end position="10"/>
    </location>
</feature>
<dbReference type="Proteomes" id="UP001465755">
    <property type="component" value="Unassembled WGS sequence"/>
</dbReference>
<evidence type="ECO:0000313" key="2">
    <source>
        <dbReference type="EMBL" id="KAK9790140.1"/>
    </source>
</evidence>
<dbReference type="AlphaFoldDB" id="A0AAW1NPH5"/>
<evidence type="ECO:0000313" key="3">
    <source>
        <dbReference type="Proteomes" id="UP001465755"/>
    </source>
</evidence>
<proteinExistence type="predicted"/>
<gene>
    <name evidence="2" type="ORF">WJX73_007398</name>
</gene>
<dbReference type="EMBL" id="JALJOQ010000196">
    <property type="protein sequence ID" value="KAK9790140.1"/>
    <property type="molecule type" value="Genomic_DNA"/>
</dbReference>
<name>A0AAW1NPH5_9CHLO</name>
<evidence type="ECO:0000256" key="1">
    <source>
        <dbReference type="SAM" id="MobiDB-lite"/>
    </source>
</evidence>
<comment type="caution">
    <text evidence="2">The sequence shown here is derived from an EMBL/GenBank/DDBJ whole genome shotgun (WGS) entry which is preliminary data.</text>
</comment>